<evidence type="ECO:0000313" key="2">
    <source>
        <dbReference type="Proteomes" id="UP000007800"/>
    </source>
</evidence>
<dbReference type="EMBL" id="GG684525">
    <property type="protein sequence ID" value="EER01076.1"/>
    <property type="molecule type" value="Genomic_DNA"/>
</dbReference>
<dbReference type="GeneID" id="9057746"/>
<proteinExistence type="predicted"/>
<organism evidence="2">
    <name type="scientific">Perkinsus marinus (strain ATCC 50983 / TXsc)</name>
    <dbReference type="NCBI Taxonomy" id="423536"/>
    <lineage>
        <taxon>Eukaryota</taxon>
        <taxon>Sar</taxon>
        <taxon>Alveolata</taxon>
        <taxon>Perkinsozoa</taxon>
        <taxon>Perkinsea</taxon>
        <taxon>Perkinsida</taxon>
        <taxon>Perkinsidae</taxon>
        <taxon>Perkinsus</taxon>
    </lineage>
</organism>
<gene>
    <name evidence="1" type="ORF">Pmar_PMAR007549</name>
</gene>
<accession>C5LQB7</accession>
<reference evidence="1 2" key="1">
    <citation type="submission" date="2008-07" db="EMBL/GenBank/DDBJ databases">
        <authorList>
            <person name="El-Sayed N."/>
            <person name="Caler E."/>
            <person name="Inman J."/>
            <person name="Amedeo P."/>
            <person name="Hass B."/>
            <person name="Wortman J."/>
        </authorList>
    </citation>
    <scope>NUCLEOTIDE SEQUENCE [LARGE SCALE GENOMIC DNA]</scope>
    <source>
        <strain evidence="2">ATCC 50983 / TXsc</strain>
    </source>
</reference>
<dbReference type="RefSeq" id="XP_002768358.1">
    <property type="nucleotide sequence ID" value="XM_002768312.1"/>
</dbReference>
<dbReference type="Proteomes" id="UP000007800">
    <property type="component" value="Unassembled WGS sequence"/>
</dbReference>
<keyword evidence="2" id="KW-1185">Reference proteome</keyword>
<dbReference type="InParanoid" id="C5LQB7"/>
<dbReference type="OrthoDB" id="10421494at2759"/>
<dbReference type="OMA" id="CDSHITK"/>
<evidence type="ECO:0000313" key="1">
    <source>
        <dbReference type="EMBL" id="EER01076.1"/>
    </source>
</evidence>
<name>C5LQB7_PERM5</name>
<dbReference type="AlphaFoldDB" id="C5LQB7"/>
<sequence>MTDEAPEQDYPEVREILGSVCNDQEVASALYAFLISGNIGTARAVGSLSPAFIAASLSNIPVPEGKNPALWKGTIASLLAAARDEAADQLLVQVTRAKRDVSESSTPLLGKSTAQKRRQSKLLTSSMKLLATKLGCSGLPASLVPPQKMFDCLWLNMTTFVDFNKFMSQTSELSSNAADGVLAEDLEDRPVLIKSTSTPQNGAKQQRERNLTAKWSRAFWWFAIALLSVQEALHLKDGSLGNSVDIPNACLANVELEGQPIDNMHVAVDLGH</sequence>
<protein>
    <submittedName>
        <fullName evidence="1">Uncharacterized protein</fullName>
    </submittedName>
</protein>